<evidence type="ECO:0000256" key="3">
    <source>
        <dbReference type="ARBA" id="ARBA00022833"/>
    </source>
</evidence>
<dbReference type="Gene3D" id="3.30.40.10">
    <property type="entry name" value="Zinc/RING finger domain, C3HC4 (zinc finger)"/>
    <property type="match status" value="1"/>
</dbReference>
<evidence type="ECO:0000256" key="2">
    <source>
        <dbReference type="ARBA" id="ARBA00022771"/>
    </source>
</evidence>
<keyword evidence="2" id="KW-0863">Zinc-finger</keyword>
<organism evidence="7 8">
    <name type="scientific">Stylosanthes scabra</name>
    <dbReference type="NCBI Taxonomy" id="79078"/>
    <lineage>
        <taxon>Eukaryota</taxon>
        <taxon>Viridiplantae</taxon>
        <taxon>Streptophyta</taxon>
        <taxon>Embryophyta</taxon>
        <taxon>Tracheophyta</taxon>
        <taxon>Spermatophyta</taxon>
        <taxon>Magnoliopsida</taxon>
        <taxon>eudicotyledons</taxon>
        <taxon>Gunneridae</taxon>
        <taxon>Pentapetalae</taxon>
        <taxon>rosids</taxon>
        <taxon>fabids</taxon>
        <taxon>Fabales</taxon>
        <taxon>Fabaceae</taxon>
        <taxon>Papilionoideae</taxon>
        <taxon>50 kb inversion clade</taxon>
        <taxon>dalbergioids sensu lato</taxon>
        <taxon>Dalbergieae</taxon>
        <taxon>Pterocarpus clade</taxon>
        <taxon>Stylosanthes</taxon>
    </lineage>
</organism>
<sequence>MKNNNTYEMEEEESTEESMEEEYPEEEESMEEEEEEEEPLEEEEEYPEEEEESMEEEEEEEEPLEEEEEEEEEEPLEEEEEFLEEEEPLEEEEEEKEEEEDFTDDEPEIKQLSECTTPLRSCFTTLTESDIKKLQETEISRVSSVLLVPKSDACFLLIHHGWSAMNVRKAWVQDEERVRKLIGMLKNNSQEIIITQSCEICFDEKKMKSAAKCGHAYCVACWKHCIDEKIQEGPHECLKPMTP</sequence>
<dbReference type="InterPro" id="IPR018957">
    <property type="entry name" value="Znf_C3HC4_RING-type"/>
</dbReference>
<evidence type="ECO:0000313" key="8">
    <source>
        <dbReference type="Proteomes" id="UP001341840"/>
    </source>
</evidence>
<feature type="domain" description="Zinc finger C3HC4 RING-type" evidence="5">
    <location>
        <begin position="198"/>
        <end position="231"/>
    </location>
</feature>
<dbReference type="SUPFAM" id="SSF57850">
    <property type="entry name" value="RING/U-box"/>
    <property type="match status" value="1"/>
</dbReference>
<evidence type="ECO:0000256" key="1">
    <source>
        <dbReference type="ARBA" id="ARBA00022723"/>
    </source>
</evidence>
<reference evidence="7 8" key="1">
    <citation type="journal article" date="2023" name="Plants (Basel)">
        <title>Bridging the Gap: Combining Genomics and Transcriptomics Approaches to Understand Stylosanthes scabra, an Orphan Legume from the Brazilian Caatinga.</title>
        <authorList>
            <person name="Ferreira-Neto J.R.C."/>
            <person name="da Silva M.D."/>
            <person name="Binneck E."/>
            <person name="de Melo N.F."/>
            <person name="da Silva R.H."/>
            <person name="de Melo A.L.T.M."/>
            <person name="Pandolfi V."/>
            <person name="Bustamante F.O."/>
            <person name="Brasileiro-Vidal A.C."/>
            <person name="Benko-Iseppon A.M."/>
        </authorList>
    </citation>
    <scope>NUCLEOTIDE SEQUENCE [LARGE SCALE GENOMIC DNA]</scope>
    <source>
        <tissue evidence="7">Leaves</tissue>
    </source>
</reference>
<evidence type="ECO:0000259" key="6">
    <source>
        <dbReference type="Pfam" id="PF21235"/>
    </source>
</evidence>
<dbReference type="Proteomes" id="UP001341840">
    <property type="component" value="Unassembled WGS sequence"/>
</dbReference>
<protein>
    <recommendedName>
        <fullName evidence="9">RING-type domain-containing protein</fullName>
    </recommendedName>
</protein>
<name>A0ABU6QCH3_9FABA</name>
<feature type="compositionally biased region" description="Acidic residues" evidence="4">
    <location>
        <begin position="8"/>
        <end position="107"/>
    </location>
</feature>
<evidence type="ECO:0000259" key="5">
    <source>
        <dbReference type="Pfam" id="PF00097"/>
    </source>
</evidence>
<feature type="region of interest" description="Disordered" evidence="4">
    <location>
        <begin position="1"/>
        <end position="115"/>
    </location>
</feature>
<keyword evidence="3" id="KW-0862">Zinc</keyword>
<proteinExistence type="predicted"/>
<dbReference type="InterPro" id="IPR048962">
    <property type="entry name" value="ARIH1-like_UBL"/>
</dbReference>
<evidence type="ECO:0000313" key="7">
    <source>
        <dbReference type="EMBL" id="MED6109591.1"/>
    </source>
</evidence>
<keyword evidence="8" id="KW-1185">Reference proteome</keyword>
<evidence type="ECO:0008006" key="9">
    <source>
        <dbReference type="Google" id="ProtNLM"/>
    </source>
</evidence>
<dbReference type="InterPro" id="IPR013083">
    <property type="entry name" value="Znf_RING/FYVE/PHD"/>
</dbReference>
<dbReference type="Pfam" id="PF00097">
    <property type="entry name" value="zf-C3HC4"/>
    <property type="match status" value="1"/>
</dbReference>
<comment type="caution">
    <text evidence="7">The sequence shown here is derived from an EMBL/GenBank/DDBJ whole genome shotgun (WGS) entry which is preliminary data.</text>
</comment>
<keyword evidence="1" id="KW-0479">Metal-binding</keyword>
<dbReference type="Pfam" id="PF21235">
    <property type="entry name" value="UBA_ARI1"/>
    <property type="match status" value="1"/>
</dbReference>
<accession>A0ABU6QCH3</accession>
<feature type="domain" description="E3 ubiquitin-protein ligase ARIH1-like UBA-like" evidence="6">
    <location>
        <begin position="134"/>
        <end position="163"/>
    </location>
</feature>
<gene>
    <name evidence="7" type="ORF">PIB30_035083</name>
</gene>
<dbReference type="EMBL" id="JASCZI010000166">
    <property type="protein sequence ID" value="MED6109591.1"/>
    <property type="molecule type" value="Genomic_DNA"/>
</dbReference>
<evidence type="ECO:0000256" key="4">
    <source>
        <dbReference type="SAM" id="MobiDB-lite"/>
    </source>
</evidence>